<feature type="domain" description="Antitoxin SocA-like Panacea" evidence="1">
    <location>
        <begin position="25"/>
        <end position="118"/>
    </location>
</feature>
<reference evidence="2 3" key="1">
    <citation type="submission" date="2014-03" db="EMBL/GenBank/DDBJ databases">
        <title>Genomics of Bifidobacteria.</title>
        <authorList>
            <person name="Ventura M."/>
            <person name="Milani C."/>
            <person name="Lugli G.A."/>
        </authorList>
    </citation>
    <scope>NUCLEOTIDE SEQUENCE [LARGE SCALE GENOMIC DNA]</scope>
    <source>
        <strain evidence="2 3">DSM 23973</strain>
    </source>
</reference>
<dbReference type="Pfam" id="PF13274">
    <property type="entry name" value="SocA_Panacea"/>
    <property type="match status" value="1"/>
</dbReference>
<gene>
    <name evidence="2" type="ORF">BCAL_0944</name>
</gene>
<proteinExistence type="predicted"/>
<sequence>MQSLDVANLLITRYGNEIELTNLKLNKLVYFAQAISLRKYGTPLFDDEIQAWDYGPVEPKVYYAFNQFGSGVIRRPQGDVTIPSDLATNVIRDVMESFGKLTAFDLVRLSHRDGSAWKSVYVRKANKPITPEVIIKSRDGEVKGIMEETLALGVAQVNRKWPNAMRMLENS</sequence>
<dbReference type="EMBL" id="JGYS01000007">
    <property type="protein sequence ID" value="KFI54685.1"/>
    <property type="molecule type" value="Genomic_DNA"/>
</dbReference>
<dbReference type="Proteomes" id="UP000029072">
    <property type="component" value="Unassembled WGS sequence"/>
</dbReference>
<evidence type="ECO:0000313" key="2">
    <source>
        <dbReference type="EMBL" id="KFI54685.1"/>
    </source>
</evidence>
<dbReference type="RefSeq" id="WP_043165056.1">
    <property type="nucleotide sequence ID" value="NZ_JDUV01000005.1"/>
</dbReference>
<dbReference type="InterPro" id="IPR025272">
    <property type="entry name" value="SocA_Panacea"/>
</dbReference>
<accession>A0A087A7D5</accession>
<dbReference type="eggNOG" id="COG3600">
    <property type="taxonomic scope" value="Bacteria"/>
</dbReference>
<evidence type="ECO:0000259" key="1">
    <source>
        <dbReference type="Pfam" id="PF13274"/>
    </source>
</evidence>
<organism evidence="2 3">
    <name type="scientific">Bifidobacterium callitrichos DSM 23973</name>
    <dbReference type="NCBI Taxonomy" id="1437609"/>
    <lineage>
        <taxon>Bacteria</taxon>
        <taxon>Bacillati</taxon>
        <taxon>Actinomycetota</taxon>
        <taxon>Actinomycetes</taxon>
        <taxon>Bifidobacteriales</taxon>
        <taxon>Bifidobacteriaceae</taxon>
        <taxon>Bifidobacterium</taxon>
    </lineage>
</organism>
<dbReference type="OrthoDB" id="9799173at2"/>
<dbReference type="AlphaFoldDB" id="A0A087A7D5"/>
<protein>
    <recommendedName>
        <fullName evidence="1">Antitoxin SocA-like Panacea domain-containing protein</fullName>
    </recommendedName>
</protein>
<comment type="caution">
    <text evidence="2">The sequence shown here is derived from an EMBL/GenBank/DDBJ whole genome shotgun (WGS) entry which is preliminary data.</text>
</comment>
<evidence type="ECO:0000313" key="3">
    <source>
        <dbReference type="Proteomes" id="UP000029072"/>
    </source>
</evidence>
<name>A0A087A7D5_9BIFI</name>
<dbReference type="STRING" id="1437609.BCAL_0944"/>